<feature type="binding site" evidence="9">
    <location>
        <position position="135"/>
    </location>
    <ligand>
        <name>ATP</name>
        <dbReference type="ChEBI" id="CHEBI:30616"/>
    </ligand>
</feature>
<keyword evidence="5 9" id="KW-0067">ATP-binding</keyword>
<feature type="region of interest" description="Interaction with tRNA" evidence="9">
    <location>
        <begin position="157"/>
        <end position="159"/>
    </location>
</feature>
<dbReference type="PANTHER" id="PTHR11933:SF5">
    <property type="entry name" value="MITOCHONDRIAL TRNA-SPECIFIC 2-THIOURIDYLASE 1"/>
    <property type="match status" value="1"/>
</dbReference>
<evidence type="ECO:0000256" key="3">
    <source>
        <dbReference type="ARBA" id="ARBA00022694"/>
    </source>
</evidence>
<comment type="catalytic activity">
    <reaction evidence="8 9">
        <text>S-sulfanyl-L-cysteinyl-[protein] + uridine(34) in tRNA + AH2 + ATP = 2-thiouridine(34) in tRNA + L-cysteinyl-[protein] + A + AMP + diphosphate + H(+)</text>
        <dbReference type="Rhea" id="RHEA:47032"/>
        <dbReference type="Rhea" id="RHEA-COMP:10131"/>
        <dbReference type="Rhea" id="RHEA-COMP:11726"/>
        <dbReference type="Rhea" id="RHEA-COMP:11727"/>
        <dbReference type="Rhea" id="RHEA-COMP:11728"/>
        <dbReference type="ChEBI" id="CHEBI:13193"/>
        <dbReference type="ChEBI" id="CHEBI:15378"/>
        <dbReference type="ChEBI" id="CHEBI:17499"/>
        <dbReference type="ChEBI" id="CHEBI:29950"/>
        <dbReference type="ChEBI" id="CHEBI:30616"/>
        <dbReference type="ChEBI" id="CHEBI:33019"/>
        <dbReference type="ChEBI" id="CHEBI:61963"/>
        <dbReference type="ChEBI" id="CHEBI:65315"/>
        <dbReference type="ChEBI" id="CHEBI:87170"/>
        <dbReference type="ChEBI" id="CHEBI:456215"/>
        <dbReference type="EC" id="2.8.1.13"/>
    </reaction>
</comment>
<dbReference type="KEGG" id="buy:D8S85_18990"/>
<keyword evidence="6 9" id="KW-0694">RNA-binding</keyword>
<proteinExistence type="inferred from homology"/>
<dbReference type="NCBIfam" id="NF001138">
    <property type="entry name" value="PRK00143.1"/>
    <property type="match status" value="1"/>
</dbReference>
<dbReference type="GO" id="GO:0005524">
    <property type="term" value="F:ATP binding"/>
    <property type="evidence" value="ECO:0007669"/>
    <property type="project" value="UniProtKB-KW"/>
</dbReference>
<feature type="site" description="Interaction with tRNA" evidence="9">
    <location>
        <position position="350"/>
    </location>
</feature>
<dbReference type="InterPro" id="IPR004506">
    <property type="entry name" value="MnmA-like"/>
</dbReference>
<dbReference type="GO" id="GO:0103016">
    <property type="term" value="F:tRNA-uridine 2-sulfurtransferase activity"/>
    <property type="evidence" value="ECO:0007669"/>
    <property type="project" value="UniProtKB-EC"/>
</dbReference>
<gene>
    <name evidence="9 12" type="primary">mnmA</name>
    <name evidence="12" type="ORF">D8S85_18990</name>
</gene>
<evidence type="ECO:0000256" key="8">
    <source>
        <dbReference type="ARBA" id="ARBA00051542"/>
    </source>
</evidence>
<dbReference type="InterPro" id="IPR023382">
    <property type="entry name" value="MnmA-like_central_sf"/>
</dbReference>
<feature type="active site" description="Nucleophile" evidence="9">
    <location>
        <position position="111"/>
    </location>
</feature>
<dbReference type="Gene3D" id="3.40.50.620">
    <property type="entry name" value="HUPs"/>
    <property type="match status" value="1"/>
</dbReference>
<evidence type="ECO:0000256" key="4">
    <source>
        <dbReference type="ARBA" id="ARBA00022741"/>
    </source>
</evidence>
<evidence type="ECO:0000256" key="9">
    <source>
        <dbReference type="HAMAP-Rule" id="MF_00144"/>
    </source>
</evidence>
<dbReference type="Pfam" id="PF20259">
    <property type="entry name" value="tRNA_Me_trans_M"/>
    <property type="match status" value="1"/>
</dbReference>
<dbReference type="PANTHER" id="PTHR11933">
    <property type="entry name" value="TRNA 5-METHYLAMINOMETHYL-2-THIOURIDYLATE -METHYLTRANSFERASE"/>
    <property type="match status" value="1"/>
</dbReference>
<dbReference type="InterPro" id="IPR014729">
    <property type="entry name" value="Rossmann-like_a/b/a_fold"/>
</dbReference>
<dbReference type="CDD" id="cd01998">
    <property type="entry name" value="MnmA_TRMU-like"/>
    <property type="match status" value="1"/>
</dbReference>
<feature type="binding site" evidence="9">
    <location>
        <position position="52"/>
    </location>
    <ligand>
        <name>ATP</name>
        <dbReference type="ChEBI" id="CHEBI:30616"/>
    </ligand>
</feature>
<dbReference type="EMBL" id="CP032819">
    <property type="protein sequence ID" value="AZS31422.1"/>
    <property type="molecule type" value="Genomic_DNA"/>
</dbReference>
<dbReference type="InterPro" id="IPR046885">
    <property type="entry name" value="MnmA-like_C"/>
</dbReference>
<keyword evidence="7 9" id="KW-1015">Disulfide bond</keyword>
<dbReference type="Proteomes" id="UP000270673">
    <property type="component" value="Chromosome"/>
</dbReference>
<keyword evidence="13" id="KW-1185">Reference proteome</keyword>
<feature type="active site" description="Cysteine persulfide intermediate" evidence="9">
    <location>
        <position position="208"/>
    </location>
</feature>
<organism evidence="12 13">
    <name type="scientific">Butyricimonas faecalis</name>
    <dbReference type="NCBI Taxonomy" id="2093856"/>
    <lineage>
        <taxon>Bacteria</taxon>
        <taxon>Pseudomonadati</taxon>
        <taxon>Bacteroidota</taxon>
        <taxon>Bacteroidia</taxon>
        <taxon>Bacteroidales</taxon>
        <taxon>Odoribacteraceae</taxon>
        <taxon>Butyricimonas</taxon>
    </lineage>
</organism>
<evidence type="ECO:0000256" key="7">
    <source>
        <dbReference type="ARBA" id="ARBA00023157"/>
    </source>
</evidence>
<evidence type="ECO:0000256" key="6">
    <source>
        <dbReference type="ARBA" id="ARBA00022884"/>
    </source>
</evidence>
<dbReference type="SUPFAM" id="SSF52402">
    <property type="entry name" value="Adenine nucleotide alpha hydrolases-like"/>
    <property type="match status" value="1"/>
</dbReference>
<dbReference type="EC" id="2.8.1.13" evidence="9"/>
<name>A0A3S9VY21_9BACT</name>
<comment type="function">
    <text evidence="9">Catalyzes the 2-thiolation of uridine at the wobble position (U34) of tRNA, leading to the formation of s(2)U34.</text>
</comment>
<keyword evidence="9" id="KW-0963">Cytoplasm</keyword>
<dbReference type="Pfam" id="PF03054">
    <property type="entry name" value="tRNA_Me_trans"/>
    <property type="match status" value="1"/>
</dbReference>
<dbReference type="OrthoDB" id="9800696at2"/>
<comment type="similarity">
    <text evidence="9">Belongs to the MnmA/TRMU family.</text>
</comment>
<dbReference type="HAMAP" id="MF_00144">
    <property type="entry name" value="tRNA_thiouridyl_MnmA"/>
    <property type="match status" value="1"/>
</dbReference>
<keyword evidence="1 9" id="KW-0820">tRNA-binding</keyword>
<feature type="domain" description="tRNA-specific 2-thiouridylase MnmA-like central" evidence="11">
    <location>
        <begin position="230"/>
        <end position="283"/>
    </location>
</feature>
<dbReference type="Pfam" id="PF20258">
    <property type="entry name" value="tRNA_Me_trans_C"/>
    <property type="match status" value="1"/>
</dbReference>
<dbReference type="GO" id="GO:0002143">
    <property type="term" value="P:tRNA wobble position uridine thiolation"/>
    <property type="evidence" value="ECO:0007669"/>
    <property type="project" value="TreeGrafter"/>
</dbReference>
<feature type="site" description="Interaction with tRNA" evidence="9">
    <location>
        <position position="136"/>
    </location>
</feature>
<evidence type="ECO:0000259" key="10">
    <source>
        <dbReference type="Pfam" id="PF20258"/>
    </source>
</evidence>
<keyword evidence="3 9" id="KW-0819">tRNA processing</keyword>
<keyword evidence="2 9" id="KW-0808">Transferase</keyword>
<dbReference type="Gene3D" id="2.40.30.10">
    <property type="entry name" value="Translation factors"/>
    <property type="match status" value="1"/>
</dbReference>
<protein>
    <recommendedName>
        <fullName evidence="9">tRNA-specific 2-thiouridylase MnmA</fullName>
        <ecNumber evidence="9">2.8.1.13</ecNumber>
    </recommendedName>
</protein>
<sequence length="367" mass="41310">MTILKLNRIFVPDFNKLRNMEKVVVGLSGGVDSFVTALLLQQQGLEVIGVHLQLWDSQVGHSQEPEVEELCKQTGIKLYRLNGRQLFQERVVQPFIQGYLSGITPNPCATCNSFIKWNLLRDLADELNIRYISTGHYIRVLPFTNHDYVHKGIDPNKDQSYFLWGVPEEILHRVITPLGDYTKTQVKEIARTHGFTRLAEKQESMSICFLEKGDYRNFIARQPGTSSCFTPGWIVDESGNPVGEHTGIVNYTVGQKKGIPLKGQTPQYVSRLSPSTNQIIVGDKTSLFRTTFSLHQVHLIDPEEILSEDIEVKVRGIGLNPEGFARLSFQPDQTLHVQLSSPAWAVAPGQPAVFYRQDRVIGGGIVR</sequence>
<dbReference type="Gene3D" id="2.30.30.280">
    <property type="entry name" value="Adenine nucleotide alpha hydrolases-like domains"/>
    <property type="match status" value="1"/>
</dbReference>
<keyword evidence="4 9" id="KW-0547">Nucleotide-binding</keyword>
<evidence type="ECO:0000313" key="12">
    <source>
        <dbReference type="EMBL" id="AZS31422.1"/>
    </source>
</evidence>
<comment type="subcellular location">
    <subcellularLocation>
        <location evidence="9">Cytoplasm</location>
    </subcellularLocation>
</comment>
<dbReference type="InterPro" id="IPR046884">
    <property type="entry name" value="MnmA-like_central"/>
</dbReference>
<evidence type="ECO:0000259" key="11">
    <source>
        <dbReference type="Pfam" id="PF20259"/>
    </source>
</evidence>
<feature type="binding site" evidence="9">
    <location>
        <begin position="26"/>
        <end position="33"/>
    </location>
    <ligand>
        <name>ATP</name>
        <dbReference type="ChEBI" id="CHEBI:30616"/>
    </ligand>
</feature>
<evidence type="ECO:0000256" key="1">
    <source>
        <dbReference type="ARBA" id="ARBA00022555"/>
    </source>
</evidence>
<dbReference type="GO" id="GO:0005737">
    <property type="term" value="C:cytoplasm"/>
    <property type="evidence" value="ECO:0007669"/>
    <property type="project" value="UniProtKB-SubCell"/>
</dbReference>
<dbReference type="NCBIfam" id="TIGR00420">
    <property type="entry name" value="trmU"/>
    <property type="match status" value="1"/>
</dbReference>
<evidence type="ECO:0000313" key="13">
    <source>
        <dbReference type="Proteomes" id="UP000270673"/>
    </source>
</evidence>
<reference evidence="12 13" key="1">
    <citation type="submission" date="2018-10" db="EMBL/GenBank/DDBJ databases">
        <title>Butyricimonas faecalis sp. nov., isolated from human faeces and emended description of the genus Butyricimonas.</title>
        <authorList>
            <person name="Le Roy T."/>
            <person name="Van der Smissen P."/>
            <person name="Paquot A."/>
            <person name="Delzenne N."/>
            <person name="Muccioli G."/>
            <person name="Collet J.-F."/>
            <person name="Cani P.D."/>
        </authorList>
    </citation>
    <scope>NUCLEOTIDE SEQUENCE [LARGE SCALE GENOMIC DNA]</scope>
    <source>
        <strain evidence="12 13">H184</strain>
    </source>
</reference>
<feature type="disulfide bond" description="Alternate" evidence="9">
    <location>
        <begin position="111"/>
        <end position="208"/>
    </location>
</feature>
<accession>A0A3S9VY21</accession>
<comment type="caution">
    <text evidence="9">Lacks conserved residue(s) required for the propagation of feature annotation.</text>
</comment>
<feature type="domain" description="tRNA-specific 2-thiouridylase MnmA-like C-terminal" evidence="10">
    <location>
        <begin position="290"/>
        <end position="366"/>
    </location>
</feature>
<dbReference type="AlphaFoldDB" id="A0A3S9VY21"/>
<evidence type="ECO:0000256" key="5">
    <source>
        <dbReference type="ARBA" id="ARBA00022840"/>
    </source>
</evidence>
<evidence type="ECO:0000256" key="2">
    <source>
        <dbReference type="ARBA" id="ARBA00022679"/>
    </source>
</evidence>
<dbReference type="GO" id="GO:0000049">
    <property type="term" value="F:tRNA binding"/>
    <property type="evidence" value="ECO:0007669"/>
    <property type="project" value="UniProtKB-KW"/>
</dbReference>